<dbReference type="AlphaFoldDB" id="A0A3R6MD77"/>
<evidence type="ECO:0000313" key="1">
    <source>
        <dbReference type="EMBL" id="RHK09598.1"/>
    </source>
</evidence>
<dbReference type="Proteomes" id="UP000286211">
    <property type="component" value="Unassembled WGS sequence"/>
</dbReference>
<organism evidence="1 2">
    <name type="scientific">Segatella copri</name>
    <dbReference type="NCBI Taxonomy" id="165179"/>
    <lineage>
        <taxon>Bacteria</taxon>
        <taxon>Pseudomonadati</taxon>
        <taxon>Bacteroidota</taxon>
        <taxon>Bacteroidia</taxon>
        <taxon>Bacteroidales</taxon>
        <taxon>Prevotellaceae</taxon>
        <taxon>Segatella</taxon>
    </lineage>
</organism>
<accession>A0A3R6MD77</accession>
<evidence type="ECO:0000313" key="2">
    <source>
        <dbReference type="Proteomes" id="UP000286211"/>
    </source>
</evidence>
<reference evidence="1 2" key="1">
    <citation type="submission" date="2018-08" db="EMBL/GenBank/DDBJ databases">
        <title>A genome reference for cultivated species of the human gut microbiota.</title>
        <authorList>
            <person name="Zou Y."/>
            <person name="Xue W."/>
            <person name="Luo G."/>
        </authorList>
    </citation>
    <scope>NUCLEOTIDE SEQUENCE [LARGE SCALE GENOMIC DNA]</scope>
    <source>
        <strain evidence="1 2">AF46-2NS</strain>
    </source>
</reference>
<sequence length="63" mass="7035">MINFSNLNIKRAIMHQILGRTNYNETAYCEFSDELLNTNAETAGILKQRLMTALGISDDVLGS</sequence>
<protein>
    <submittedName>
        <fullName evidence="1">Uncharacterized protein</fullName>
    </submittedName>
</protein>
<name>A0A3R6MD77_9BACT</name>
<gene>
    <name evidence="1" type="ORF">DW079_09960</name>
</gene>
<proteinExistence type="predicted"/>
<dbReference type="EMBL" id="QRNB01000050">
    <property type="protein sequence ID" value="RHK09598.1"/>
    <property type="molecule type" value="Genomic_DNA"/>
</dbReference>
<comment type="caution">
    <text evidence="1">The sequence shown here is derived from an EMBL/GenBank/DDBJ whole genome shotgun (WGS) entry which is preliminary data.</text>
</comment>